<dbReference type="PANTHER" id="PTHR40043">
    <property type="entry name" value="UPF0719 INNER MEMBRANE PROTEIN YJFL"/>
    <property type="match status" value="1"/>
</dbReference>
<reference evidence="9" key="1">
    <citation type="submission" date="2016-10" db="EMBL/GenBank/DDBJ databases">
        <authorList>
            <person name="Varghese N."/>
            <person name="Submissions S."/>
        </authorList>
    </citation>
    <scope>NUCLEOTIDE SEQUENCE [LARGE SCALE GENOMIC DNA]</scope>
    <source>
        <strain evidence="9">DSM 44526</strain>
    </source>
</reference>
<organism evidence="8 9">
    <name type="scientific">Klenkia brasiliensis</name>
    <dbReference type="NCBI Taxonomy" id="333142"/>
    <lineage>
        <taxon>Bacteria</taxon>
        <taxon>Bacillati</taxon>
        <taxon>Actinomycetota</taxon>
        <taxon>Actinomycetes</taxon>
        <taxon>Geodermatophilales</taxon>
        <taxon>Geodermatophilaceae</taxon>
        <taxon>Klenkia</taxon>
    </lineage>
</organism>
<dbReference type="EMBL" id="FNCF01000001">
    <property type="protein sequence ID" value="SDF61314.1"/>
    <property type="molecule type" value="Genomic_DNA"/>
</dbReference>
<evidence type="ECO:0000256" key="2">
    <source>
        <dbReference type="ARBA" id="ARBA00005779"/>
    </source>
</evidence>
<dbReference type="GO" id="GO:0005886">
    <property type="term" value="C:plasma membrane"/>
    <property type="evidence" value="ECO:0007669"/>
    <property type="project" value="UniProtKB-SubCell"/>
</dbReference>
<dbReference type="Proteomes" id="UP000198863">
    <property type="component" value="Unassembled WGS sequence"/>
</dbReference>
<dbReference type="PANTHER" id="PTHR40043:SF1">
    <property type="entry name" value="UPF0719 INNER MEMBRANE PROTEIN YJFL"/>
    <property type="match status" value="1"/>
</dbReference>
<feature type="transmembrane region" description="Helical" evidence="7">
    <location>
        <begin position="12"/>
        <end position="34"/>
    </location>
</feature>
<feature type="transmembrane region" description="Helical" evidence="7">
    <location>
        <begin position="153"/>
        <end position="177"/>
    </location>
</feature>
<accession>A0A1G7MI12</accession>
<protein>
    <recommendedName>
        <fullName evidence="10">DUF350 domain-containing protein</fullName>
    </recommendedName>
</protein>
<keyword evidence="5 7" id="KW-1133">Transmembrane helix</keyword>
<name>A0A1G7MI12_9ACTN</name>
<dbReference type="OrthoDB" id="5183748at2"/>
<evidence type="ECO:0000256" key="5">
    <source>
        <dbReference type="ARBA" id="ARBA00022989"/>
    </source>
</evidence>
<dbReference type="Pfam" id="PF03994">
    <property type="entry name" value="DUF350"/>
    <property type="match status" value="1"/>
</dbReference>
<evidence type="ECO:0000313" key="9">
    <source>
        <dbReference type="Proteomes" id="UP000198863"/>
    </source>
</evidence>
<evidence type="ECO:0000256" key="7">
    <source>
        <dbReference type="SAM" id="Phobius"/>
    </source>
</evidence>
<feature type="transmembrane region" description="Helical" evidence="7">
    <location>
        <begin position="189"/>
        <end position="211"/>
    </location>
</feature>
<keyword evidence="6 7" id="KW-0472">Membrane</keyword>
<sequence length="292" mass="30611">MFLDTARDYLANWPIAALQVVVVAAFVAAFWYLVNALTSFDDNAEIISRGNTGYMVQRLSLSAALVVGMLNSLEYRFDEIGWGAVTNLLVEGAWVFVALLVARVVVDKIVLLRVDNVQAMREGNVAVGVVEAGFYLGLGLILNGSLIGSSPSWQTGLASTVVFAVLGLAVVIGVYFLHDVVTRGVIRRGIAAGSLPAAFEIAGILVAVSLVVRVGVAGDFTGWGAGLAAFAATVLIAVVTLYLFRFLIDLVVLRGVTVASIQRDGQVVAAGLMSGLFVVVALPVATVVAAQL</sequence>
<keyword evidence="4 7" id="KW-0812">Transmembrane</keyword>
<evidence type="ECO:0000313" key="8">
    <source>
        <dbReference type="EMBL" id="SDF61314.1"/>
    </source>
</evidence>
<evidence type="ECO:0000256" key="3">
    <source>
        <dbReference type="ARBA" id="ARBA00022475"/>
    </source>
</evidence>
<comment type="subcellular location">
    <subcellularLocation>
        <location evidence="1">Cell membrane</location>
        <topology evidence="1">Multi-pass membrane protein</topology>
    </subcellularLocation>
</comment>
<evidence type="ECO:0008006" key="10">
    <source>
        <dbReference type="Google" id="ProtNLM"/>
    </source>
</evidence>
<evidence type="ECO:0000256" key="1">
    <source>
        <dbReference type="ARBA" id="ARBA00004651"/>
    </source>
</evidence>
<keyword evidence="3" id="KW-1003">Cell membrane</keyword>
<feature type="transmembrane region" description="Helical" evidence="7">
    <location>
        <begin position="267"/>
        <end position="290"/>
    </location>
</feature>
<evidence type="ECO:0000256" key="4">
    <source>
        <dbReference type="ARBA" id="ARBA00022692"/>
    </source>
</evidence>
<gene>
    <name evidence="8" type="ORF">SAMN05660324_0651</name>
</gene>
<keyword evidence="9" id="KW-1185">Reference proteome</keyword>
<feature type="transmembrane region" description="Helical" evidence="7">
    <location>
        <begin position="124"/>
        <end position="147"/>
    </location>
</feature>
<dbReference type="RefSeq" id="WP_091058080.1">
    <property type="nucleotide sequence ID" value="NZ_FNCF01000001.1"/>
</dbReference>
<dbReference type="AlphaFoldDB" id="A0A1G7MI12"/>
<feature type="transmembrane region" description="Helical" evidence="7">
    <location>
        <begin position="223"/>
        <end position="247"/>
    </location>
</feature>
<proteinExistence type="inferred from homology"/>
<dbReference type="InterPro" id="IPR007140">
    <property type="entry name" value="DUF350"/>
</dbReference>
<evidence type="ECO:0000256" key="6">
    <source>
        <dbReference type="ARBA" id="ARBA00023136"/>
    </source>
</evidence>
<comment type="similarity">
    <text evidence="2">Belongs to the UPF0719 family.</text>
</comment>